<evidence type="ECO:0000313" key="7">
    <source>
        <dbReference type="Proteomes" id="UP000470470"/>
    </source>
</evidence>
<sequence>MPAPRLTRMRRVLAVLAVAALATACGAGESADTAAGEPAGSSSAAGGEQGVDALQAWYDGTAEQPPTTSPAPVAGKEVWVVTCAQASLGCKLGGDAAVEAGTALGWKMEVCDGKFNAGGAQGACLRQALSAGADGVLTFSIDCANMQQGLIEASTAKVPVINISGIDCDDPLLGGTDPLFAHSVLPSSAYPDNATYLEATGEARADWIIAQTDGKAKILAMDYEGQAGAAHVMKGFERGLEKCGDCEVVTIPFAGADIATGKLPAKFQAALVQNPDANAAYVTFDSFFLTGISQTIAASGRTDQLAVIGGEALPPNVEQIAEGSGGQDAAVSLPFAWSSYGAVDDLNRIFAGEQPVAQGFGFQLVDADHGIEGGQLVEKVDFRAAYRAAWGVS</sequence>
<dbReference type="PROSITE" id="PS51257">
    <property type="entry name" value="PROKAR_LIPOPROTEIN"/>
    <property type="match status" value="1"/>
</dbReference>
<comment type="similarity">
    <text evidence="2">Belongs to the bacterial solute-binding protein 2 family.</text>
</comment>
<keyword evidence="3 4" id="KW-0732">Signal</keyword>
<keyword evidence="7" id="KW-1185">Reference proteome</keyword>
<name>A0A7K3WDT8_9ACTN</name>
<comment type="subcellular location">
    <subcellularLocation>
        <location evidence="1">Cell envelope</location>
    </subcellularLocation>
</comment>
<feature type="domain" description="Periplasmic binding protein" evidence="5">
    <location>
        <begin position="95"/>
        <end position="353"/>
    </location>
</feature>
<evidence type="ECO:0000256" key="1">
    <source>
        <dbReference type="ARBA" id="ARBA00004196"/>
    </source>
</evidence>
<reference evidence="6 7" key="1">
    <citation type="submission" date="2020-02" db="EMBL/GenBank/DDBJ databases">
        <title>The whole genome sequence of CPCC 205119.</title>
        <authorList>
            <person name="Jiang Z."/>
        </authorList>
    </citation>
    <scope>NUCLEOTIDE SEQUENCE [LARGE SCALE GENOMIC DNA]</scope>
    <source>
        <strain evidence="6 7">CPCC 205119</strain>
    </source>
</reference>
<evidence type="ECO:0000259" key="5">
    <source>
        <dbReference type="Pfam" id="PF13407"/>
    </source>
</evidence>
<protein>
    <submittedName>
        <fullName evidence="6">Sugar ABC transporter substrate-binding protein</fullName>
    </submittedName>
</protein>
<dbReference type="Gene3D" id="3.40.50.2300">
    <property type="match status" value="2"/>
</dbReference>
<feature type="chain" id="PRO_5038482455" evidence="4">
    <location>
        <begin position="28"/>
        <end position="393"/>
    </location>
</feature>
<dbReference type="GO" id="GO:0030313">
    <property type="term" value="C:cell envelope"/>
    <property type="evidence" value="ECO:0007669"/>
    <property type="project" value="UniProtKB-SubCell"/>
</dbReference>
<evidence type="ECO:0000256" key="2">
    <source>
        <dbReference type="ARBA" id="ARBA00007639"/>
    </source>
</evidence>
<dbReference type="InterPro" id="IPR025997">
    <property type="entry name" value="SBP_2_dom"/>
</dbReference>
<evidence type="ECO:0000256" key="3">
    <source>
        <dbReference type="ARBA" id="ARBA00022729"/>
    </source>
</evidence>
<comment type="caution">
    <text evidence="6">The sequence shown here is derived from an EMBL/GenBank/DDBJ whole genome shotgun (WGS) entry which is preliminary data.</text>
</comment>
<dbReference type="PANTHER" id="PTHR46847">
    <property type="entry name" value="D-ALLOSE-BINDING PERIPLASMIC PROTEIN-RELATED"/>
    <property type="match status" value="1"/>
</dbReference>
<dbReference type="AlphaFoldDB" id="A0A7K3WDT8"/>
<dbReference type="EMBL" id="JAAGWK010000015">
    <property type="protein sequence ID" value="NEL54638.1"/>
    <property type="molecule type" value="Genomic_DNA"/>
</dbReference>
<dbReference type="InterPro" id="IPR028082">
    <property type="entry name" value="Peripla_BP_I"/>
</dbReference>
<organism evidence="6 7">
    <name type="scientific">Goekera deserti</name>
    <dbReference type="NCBI Taxonomy" id="2497753"/>
    <lineage>
        <taxon>Bacteria</taxon>
        <taxon>Bacillati</taxon>
        <taxon>Actinomycetota</taxon>
        <taxon>Actinomycetes</taxon>
        <taxon>Geodermatophilales</taxon>
        <taxon>Geodermatophilaceae</taxon>
        <taxon>Goekera</taxon>
    </lineage>
</organism>
<dbReference type="PANTHER" id="PTHR46847:SF1">
    <property type="entry name" value="D-ALLOSE-BINDING PERIPLASMIC PROTEIN-RELATED"/>
    <property type="match status" value="1"/>
</dbReference>
<dbReference type="Pfam" id="PF13407">
    <property type="entry name" value="Peripla_BP_4"/>
    <property type="match status" value="1"/>
</dbReference>
<dbReference type="GO" id="GO:0030246">
    <property type="term" value="F:carbohydrate binding"/>
    <property type="evidence" value="ECO:0007669"/>
    <property type="project" value="UniProtKB-ARBA"/>
</dbReference>
<feature type="signal peptide" evidence="4">
    <location>
        <begin position="1"/>
        <end position="27"/>
    </location>
</feature>
<evidence type="ECO:0000313" key="6">
    <source>
        <dbReference type="EMBL" id="NEL54638.1"/>
    </source>
</evidence>
<accession>A0A7K3WDT8</accession>
<gene>
    <name evidence="6" type="ORF">G1H19_11560</name>
</gene>
<dbReference type="SUPFAM" id="SSF53822">
    <property type="entry name" value="Periplasmic binding protein-like I"/>
    <property type="match status" value="1"/>
</dbReference>
<evidence type="ECO:0000256" key="4">
    <source>
        <dbReference type="SAM" id="SignalP"/>
    </source>
</evidence>
<proteinExistence type="inferred from homology"/>
<dbReference type="RefSeq" id="WP_152731052.1">
    <property type="nucleotide sequence ID" value="NZ_JAABOZ010000001.1"/>
</dbReference>
<dbReference type="Proteomes" id="UP000470470">
    <property type="component" value="Unassembled WGS sequence"/>
</dbReference>